<dbReference type="SMART" id="SM00855">
    <property type="entry name" value="PGAM"/>
    <property type="match status" value="1"/>
</dbReference>
<comment type="caution">
    <text evidence="5">The sequence shown here is derived from an EMBL/GenBank/DDBJ whole genome shotgun (WGS) entry which is preliminary data.</text>
</comment>
<dbReference type="PROSITE" id="PS00175">
    <property type="entry name" value="PG_MUTASE"/>
    <property type="match status" value="1"/>
</dbReference>
<dbReference type="InterPro" id="IPR013078">
    <property type="entry name" value="His_Pase_superF_clade-1"/>
</dbReference>
<accession>A0A846XW21</accession>
<evidence type="ECO:0000256" key="2">
    <source>
        <dbReference type="ARBA" id="ARBA00023235"/>
    </source>
</evidence>
<dbReference type="Pfam" id="PF00300">
    <property type="entry name" value="His_Phos_1"/>
    <property type="match status" value="1"/>
</dbReference>
<feature type="binding site" evidence="4">
    <location>
        <begin position="21"/>
        <end position="28"/>
    </location>
    <ligand>
        <name>substrate</name>
    </ligand>
</feature>
<dbReference type="CDD" id="cd07067">
    <property type="entry name" value="HP_PGM_like"/>
    <property type="match status" value="1"/>
</dbReference>
<evidence type="ECO:0000256" key="4">
    <source>
        <dbReference type="PIRSR" id="PIRSR613078-2"/>
    </source>
</evidence>
<dbReference type="Proteomes" id="UP000565711">
    <property type="component" value="Unassembled WGS sequence"/>
</dbReference>
<feature type="active site" description="Proton donor/acceptor" evidence="3">
    <location>
        <position position="95"/>
    </location>
</feature>
<dbReference type="InterPro" id="IPR001345">
    <property type="entry name" value="PG/BPGM_mutase_AS"/>
</dbReference>
<dbReference type="Gene3D" id="3.40.50.1240">
    <property type="entry name" value="Phosphoglycerate mutase-like"/>
    <property type="match status" value="1"/>
</dbReference>
<dbReference type="EMBL" id="JAAXOP010000003">
    <property type="protein sequence ID" value="NKY49934.1"/>
    <property type="molecule type" value="Genomic_DNA"/>
</dbReference>
<organism evidence="5 6">
    <name type="scientific">Nocardia vermiculata</name>
    <dbReference type="NCBI Taxonomy" id="257274"/>
    <lineage>
        <taxon>Bacteria</taxon>
        <taxon>Bacillati</taxon>
        <taxon>Actinomycetota</taxon>
        <taxon>Actinomycetes</taxon>
        <taxon>Mycobacteriales</taxon>
        <taxon>Nocardiaceae</taxon>
        <taxon>Nocardia</taxon>
    </lineage>
</organism>
<dbReference type="InterPro" id="IPR029033">
    <property type="entry name" value="His_PPase_superfam"/>
</dbReference>
<dbReference type="PANTHER" id="PTHR48100">
    <property type="entry name" value="BROAD-SPECIFICITY PHOSPHATASE YOR283W-RELATED"/>
    <property type="match status" value="1"/>
</dbReference>
<name>A0A846XW21_9NOCA</name>
<feature type="binding site" evidence="4">
    <location>
        <position position="71"/>
    </location>
    <ligand>
        <name>substrate</name>
    </ligand>
</feature>
<evidence type="ECO:0000313" key="5">
    <source>
        <dbReference type="EMBL" id="NKY49934.1"/>
    </source>
</evidence>
<proteinExistence type="predicted"/>
<reference evidence="5 6" key="1">
    <citation type="submission" date="2020-04" db="EMBL/GenBank/DDBJ databases">
        <title>MicrobeNet Type strains.</title>
        <authorList>
            <person name="Nicholson A.C."/>
        </authorList>
    </citation>
    <scope>NUCLEOTIDE SEQUENCE [LARGE SCALE GENOMIC DNA]</scope>
    <source>
        <strain evidence="5 6">JCM 12354</strain>
    </source>
</reference>
<keyword evidence="1" id="KW-0324">Glycolysis</keyword>
<sequence>MSESGARRDTARPPGKLILVRHGETEGNVAKVLDTRVPGLPLTERGVAQAKSFAARLTVPPVRLYSSVALRARQTAEHVESVTGIAADVLDGVYEVQVGELEGQNSQAAHREFQRIYRSWHLGELHTRLPGGESGEEVLARYLPAVDALRGSCLTAATDPHDVMLVSHGAAMRLVARELSGIAPPFTTNNHLDNTETIELLPTADGGWTCVRWGRYTPPFGYEVEPTPDDPMG</sequence>
<gene>
    <name evidence="5" type="ORF">HGA08_06865</name>
</gene>
<dbReference type="AlphaFoldDB" id="A0A846XW21"/>
<dbReference type="PANTHER" id="PTHR48100:SF1">
    <property type="entry name" value="HISTIDINE PHOSPHATASE FAMILY PROTEIN-RELATED"/>
    <property type="match status" value="1"/>
</dbReference>
<dbReference type="SUPFAM" id="SSF53254">
    <property type="entry name" value="Phosphoglycerate mutase-like"/>
    <property type="match status" value="1"/>
</dbReference>
<evidence type="ECO:0000313" key="6">
    <source>
        <dbReference type="Proteomes" id="UP000565711"/>
    </source>
</evidence>
<dbReference type="GO" id="GO:0016791">
    <property type="term" value="F:phosphatase activity"/>
    <property type="evidence" value="ECO:0007669"/>
    <property type="project" value="TreeGrafter"/>
</dbReference>
<dbReference type="GO" id="GO:0005737">
    <property type="term" value="C:cytoplasm"/>
    <property type="evidence" value="ECO:0007669"/>
    <property type="project" value="TreeGrafter"/>
</dbReference>
<keyword evidence="6" id="KW-1185">Reference proteome</keyword>
<protein>
    <submittedName>
        <fullName evidence="5">Histidine phosphatase family protein</fullName>
    </submittedName>
</protein>
<feature type="active site" description="Tele-phosphohistidine intermediate" evidence="3">
    <location>
        <position position="22"/>
    </location>
</feature>
<evidence type="ECO:0000256" key="3">
    <source>
        <dbReference type="PIRSR" id="PIRSR613078-1"/>
    </source>
</evidence>
<evidence type="ECO:0000256" key="1">
    <source>
        <dbReference type="ARBA" id="ARBA00023152"/>
    </source>
</evidence>
<keyword evidence="2" id="KW-0413">Isomerase</keyword>
<dbReference type="RefSeq" id="WP_067870478.1">
    <property type="nucleotide sequence ID" value="NZ_JAAXOP010000003.1"/>
</dbReference>
<dbReference type="InterPro" id="IPR050275">
    <property type="entry name" value="PGM_Phosphatase"/>
</dbReference>